<evidence type="ECO:0000256" key="5">
    <source>
        <dbReference type="ARBA" id="ARBA00048169"/>
    </source>
</evidence>
<dbReference type="InterPro" id="IPR022418">
    <property type="entry name" value="Porphobilinogen_deaminase_C"/>
</dbReference>
<comment type="miscellaneous">
    <text evidence="6">The porphobilinogen subunits are added to the dipyrromethane group.</text>
</comment>
<dbReference type="GO" id="GO:0004418">
    <property type="term" value="F:hydroxymethylbilane synthase activity"/>
    <property type="evidence" value="ECO:0007669"/>
    <property type="project" value="UniProtKB-EC"/>
</dbReference>
<comment type="subunit">
    <text evidence="6">Monomer.</text>
</comment>
<feature type="domain" description="Porphobilinogen deaminase C-terminal" evidence="8">
    <location>
        <begin position="221"/>
        <end position="290"/>
    </location>
</feature>
<dbReference type="Pfam" id="PF03900">
    <property type="entry name" value="Porphobil_deamC"/>
    <property type="match status" value="1"/>
</dbReference>
<evidence type="ECO:0000313" key="10">
    <source>
        <dbReference type="Proteomes" id="UP000783588"/>
    </source>
</evidence>
<keyword evidence="10" id="KW-1185">Reference proteome</keyword>
<comment type="similarity">
    <text evidence="2 6">Belongs to the HMBS family.</text>
</comment>
<organism evidence="9 10">
    <name type="scientific">Butyricicoccus intestinisimiae</name>
    <dbReference type="NCBI Taxonomy" id="2841509"/>
    <lineage>
        <taxon>Bacteria</taxon>
        <taxon>Bacillati</taxon>
        <taxon>Bacillota</taxon>
        <taxon>Clostridia</taxon>
        <taxon>Eubacteriales</taxon>
        <taxon>Butyricicoccaceae</taxon>
        <taxon>Butyricicoccus</taxon>
    </lineage>
</organism>
<protein>
    <recommendedName>
        <fullName evidence="6">Porphobilinogen deaminase</fullName>
        <shortName evidence="6">PBG</shortName>
        <ecNumber evidence="6">2.5.1.61</ecNumber>
    </recommendedName>
    <alternativeName>
        <fullName evidence="6">Hydroxymethylbilane synthase</fullName>
        <shortName evidence="6">HMBS</shortName>
    </alternativeName>
    <alternativeName>
        <fullName evidence="6">Pre-uroporphyrinogen synthase</fullName>
    </alternativeName>
</protein>
<dbReference type="RefSeq" id="WP_216469392.1">
    <property type="nucleotide sequence ID" value="NZ_JAHLQI010000002.1"/>
</dbReference>
<dbReference type="NCBIfam" id="TIGR00212">
    <property type="entry name" value="hemC"/>
    <property type="match status" value="1"/>
</dbReference>
<dbReference type="InterPro" id="IPR022419">
    <property type="entry name" value="Porphobilin_deaminase_cofac_BS"/>
</dbReference>
<dbReference type="EMBL" id="JAHLQI010000002">
    <property type="protein sequence ID" value="MBU5489736.1"/>
    <property type="molecule type" value="Genomic_DNA"/>
</dbReference>
<evidence type="ECO:0000313" key="9">
    <source>
        <dbReference type="EMBL" id="MBU5489736.1"/>
    </source>
</evidence>
<dbReference type="InterPro" id="IPR022417">
    <property type="entry name" value="Porphobilin_deaminase_N"/>
</dbReference>
<evidence type="ECO:0000259" key="7">
    <source>
        <dbReference type="Pfam" id="PF01379"/>
    </source>
</evidence>
<evidence type="ECO:0000256" key="2">
    <source>
        <dbReference type="ARBA" id="ARBA00005638"/>
    </source>
</evidence>
<sequence>MSRIIRVGSRESKLAVIQSELVIEAIRACDPSIQIELVTMKTTGDKILDRTLDKVGGKGLFVKELDRALLAGEVDLTVHSMKDLPAQLHPDLPLAAVSGRETPYDVLVLPEGCTQWDQTKPVGCASARRTVQLHALYPHIDIKPVRGNIQTRLRKLDSGEYGALVLAQAGLHRLGLDDRIHRVFTPEELIPSACQGVLAVQTRKGFDTACLKGFHDADAWDCAMAERAFIRALDGGCSSPVAAFAQLTNADTMRLTGLYVSEDRKYSARETITCPREQAQARAAQLAQQMKGSKHG</sequence>
<evidence type="ECO:0000259" key="8">
    <source>
        <dbReference type="Pfam" id="PF03900"/>
    </source>
</evidence>
<dbReference type="PANTHER" id="PTHR11557">
    <property type="entry name" value="PORPHOBILINOGEN DEAMINASE"/>
    <property type="match status" value="1"/>
</dbReference>
<feature type="modified residue" description="S-(dipyrrolylmethanemethyl)cysteine" evidence="6">
    <location>
        <position position="237"/>
    </location>
</feature>
<dbReference type="CDD" id="cd00494">
    <property type="entry name" value="PBP2_HMBS"/>
    <property type="match status" value="1"/>
</dbReference>
<dbReference type="PANTHER" id="PTHR11557:SF0">
    <property type="entry name" value="PORPHOBILINOGEN DEAMINASE"/>
    <property type="match status" value="1"/>
</dbReference>
<dbReference type="EC" id="2.5.1.61" evidence="6"/>
<feature type="domain" description="Porphobilinogen deaminase N-terminal" evidence="7">
    <location>
        <begin position="5"/>
        <end position="205"/>
    </location>
</feature>
<reference evidence="9 10" key="1">
    <citation type="submission" date="2021-06" db="EMBL/GenBank/DDBJ databases">
        <authorList>
            <person name="Sun Q."/>
            <person name="Li D."/>
        </authorList>
    </citation>
    <scope>NUCLEOTIDE SEQUENCE [LARGE SCALE GENOMIC DNA]</scope>
    <source>
        <strain evidence="9 10">MSJd-7</strain>
    </source>
</reference>
<comment type="caution">
    <text evidence="9">The sequence shown here is derived from an EMBL/GenBank/DDBJ whole genome shotgun (WGS) entry which is preliminary data.</text>
</comment>
<keyword evidence="3 6" id="KW-0808">Transferase</keyword>
<evidence type="ECO:0000256" key="1">
    <source>
        <dbReference type="ARBA" id="ARBA00002869"/>
    </source>
</evidence>
<proteinExistence type="inferred from homology"/>
<keyword evidence="4 6" id="KW-0627">Porphyrin biosynthesis</keyword>
<accession>A0ABS6EPY0</accession>
<dbReference type="InterPro" id="IPR000860">
    <property type="entry name" value="HemC"/>
</dbReference>
<gene>
    <name evidence="6 9" type="primary">hemC</name>
    <name evidence="9" type="ORF">KQI75_03675</name>
</gene>
<dbReference type="HAMAP" id="MF_00260">
    <property type="entry name" value="Porphobil_deam"/>
    <property type="match status" value="1"/>
</dbReference>
<evidence type="ECO:0000256" key="6">
    <source>
        <dbReference type="HAMAP-Rule" id="MF_00260"/>
    </source>
</evidence>
<comment type="function">
    <text evidence="1 6">Tetrapolymerization of the monopyrrole PBG into the hydroxymethylbilane pre-uroporphyrinogen in several discrete steps.</text>
</comment>
<comment type="catalytic activity">
    <reaction evidence="5 6">
        <text>4 porphobilinogen + H2O = hydroxymethylbilane + 4 NH4(+)</text>
        <dbReference type="Rhea" id="RHEA:13185"/>
        <dbReference type="ChEBI" id="CHEBI:15377"/>
        <dbReference type="ChEBI" id="CHEBI:28938"/>
        <dbReference type="ChEBI" id="CHEBI:57845"/>
        <dbReference type="ChEBI" id="CHEBI:58126"/>
        <dbReference type="EC" id="2.5.1.61"/>
    </reaction>
</comment>
<dbReference type="PROSITE" id="PS00533">
    <property type="entry name" value="PORPHOBILINOGEN_DEAM"/>
    <property type="match status" value="1"/>
</dbReference>
<evidence type="ECO:0000256" key="4">
    <source>
        <dbReference type="ARBA" id="ARBA00023244"/>
    </source>
</evidence>
<comment type="cofactor">
    <cofactor evidence="6">
        <name>dipyrromethane</name>
        <dbReference type="ChEBI" id="CHEBI:60342"/>
    </cofactor>
    <text evidence="6">Binds 1 dipyrromethane group covalently.</text>
</comment>
<dbReference type="Pfam" id="PF01379">
    <property type="entry name" value="Porphobil_deam"/>
    <property type="match status" value="1"/>
</dbReference>
<dbReference type="PIRSF" id="PIRSF001438">
    <property type="entry name" value="4pyrrol_synth_OHMeBilane_synth"/>
    <property type="match status" value="1"/>
</dbReference>
<dbReference type="Proteomes" id="UP000783588">
    <property type="component" value="Unassembled WGS sequence"/>
</dbReference>
<evidence type="ECO:0000256" key="3">
    <source>
        <dbReference type="ARBA" id="ARBA00022679"/>
    </source>
</evidence>
<name>A0ABS6EPY0_9FIRM</name>